<keyword evidence="2" id="KW-1185">Reference proteome</keyword>
<comment type="caution">
    <text evidence="1">The sequence shown here is derived from an EMBL/GenBank/DDBJ whole genome shotgun (WGS) entry which is preliminary data.</text>
</comment>
<organism evidence="1 2">
    <name type="scientific">Steinernema carpocapsae</name>
    <name type="common">Entomopathogenic nematode</name>
    <dbReference type="NCBI Taxonomy" id="34508"/>
    <lineage>
        <taxon>Eukaryota</taxon>
        <taxon>Metazoa</taxon>
        <taxon>Ecdysozoa</taxon>
        <taxon>Nematoda</taxon>
        <taxon>Chromadorea</taxon>
        <taxon>Rhabditida</taxon>
        <taxon>Tylenchina</taxon>
        <taxon>Panagrolaimomorpha</taxon>
        <taxon>Strongyloidoidea</taxon>
        <taxon>Steinernematidae</taxon>
        <taxon>Steinernema</taxon>
    </lineage>
</organism>
<protein>
    <submittedName>
        <fullName evidence="1">Uncharacterized protein</fullName>
    </submittedName>
</protein>
<reference evidence="1 2" key="1">
    <citation type="journal article" date="2015" name="Genome Biol.">
        <title>Comparative genomics of Steinernema reveals deeply conserved gene regulatory networks.</title>
        <authorList>
            <person name="Dillman A.R."/>
            <person name="Macchietto M."/>
            <person name="Porter C.F."/>
            <person name="Rogers A."/>
            <person name="Williams B."/>
            <person name="Antoshechkin I."/>
            <person name="Lee M.M."/>
            <person name="Goodwin Z."/>
            <person name="Lu X."/>
            <person name="Lewis E.E."/>
            <person name="Goodrich-Blair H."/>
            <person name="Stock S.P."/>
            <person name="Adams B.J."/>
            <person name="Sternberg P.W."/>
            <person name="Mortazavi A."/>
        </authorList>
    </citation>
    <scope>NUCLEOTIDE SEQUENCE [LARGE SCALE GENOMIC DNA]</scope>
    <source>
        <strain evidence="1 2">ALL</strain>
    </source>
</reference>
<accession>A0A4U8V290</accession>
<reference evidence="1 2" key="2">
    <citation type="journal article" date="2019" name="G3 (Bethesda)">
        <title>Hybrid Assembly of the Genome of the Entomopathogenic Nematode Steinernema carpocapsae Identifies the X-Chromosome.</title>
        <authorList>
            <person name="Serra L."/>
            <person name="Macchietto M."/>
            <person name="Macias-Munoz A."/>
            <person name="McGill C.J."/>
            <person name="Rodriguez I.M."/>
            <person name="Rodriguez B."/>
            <person name="Murad R."/>
            <person name="Mortazavi A."/>
        </authorList>
    </citation>
    <scope>NUCLEOTIDE SEQUENCE [LARGE SCALE GENOMIC DNA]</scope>
    <source>
        <strain evidence="1 2">ALL</strain>
    </source>
</reference>
<dbReference type="EMBL" id="AZBU02000001">
    <property type="protein sequence ID" value="TMS39449.1"/>
    <property type="molecule type" value="Genomic_DNA"/>
</dbReference>
<proteinExistence type="predicted"/>
<sequence length="77" mass="8886">MSNDTKYRHSGLEARFALQKFKLSKLSKLRVGPKTLNGFMTRKRGQITKMKSQASEKPLKGLKEHRFGHVSLIRRDS</sequence>
<evidence type="ECO:0000313" key="2">
    <source>
        <dbReference type="Proteomes" id="UP000298663"/>
    </source>
</evidence>
<name>A0A4U8V290_STECR</name>
<evidence type="ECO:0000313" key="1">
    <source>
        <dbReference type="EMBL" id="TMS39449.1"/>
    </source>
</evidence>
<dbReference type="EMBL" id="CM016762">
    <property type="protein sequence ID" value="TMS39449.1"/>
    <property type="molecule type" value="Genomic_DNA"/>
</dbReference>
<dbReference type="AlphaFoldDB" id="A0A4U8V290"/>
<gene>
    <name evidence="1" type="ORF">L596_005971</name>
</gene>
<dbReference type="Proteomes" id="UP000298663">
    <property type="component" value="Chromosome X"/>
</dbReference>